<name>A0AAV8WYY3_9CUCU</name>
<dbReference type="PANTHER" id="PTHR21646">
    <property type="entry name" value="UBIQUITIN CARBOXYL-TERMINAL HYDROLASE"/>
    <property type="match status" value="1"/>
</dbReference>
<evidence type="ECO:0000259" key="5">
    <source>
        <dbReference type="PROSITE" id="PS50206"/>
    </source>
</evidence>
<evidence type="ECO:0000259" key="6">
    <source>
        <dbReference type="PROSITE" id="PS50235"/>
    </source>
</evidence>
<dbReference type="PROSITE" id="PS50206">
    <property type="entry name" value="RHODANESE_3"/>
    <property type="match status" value="1"/>
</dbReference>
<dbReference type="GO" id="GO:0016579">
    <property type="term" value="P:protein deubiquitination"/>
    <property type="evidence" value="ECO:0007669"/>
    <property type="project" value="InterPro"/>
</dbReference>
<dbReference type="PANTHER" id="PTHR21646:SF46">
    <property type="entry name" value="UBIQUITIN CARBOXYL-TERMINAL HYDROLASE"/>
    <property type="match status" value="1"/>
</dbReference>
<dbReference type="InterPro" id="IPR028889">
    <property type="entry name" value="USP"/>
</dbReference>
<dbReference type="Gene3D" id="3.40.250.10">
    <property type="entry name" value="Rhodanese-like domain"/>
    <property type="match status" value="1"/>
</dbReference>
<dbReference type="InterPro" id="IPR001763">
    <property type="entry name" value="Rhodanese-like_dom"/>
</dbReference>
<feature type="domain" description="Rhodanese" evidence="5">
    <location>
        <begin position="169"/>
        <end position="289"/>
    </location>
</feature>
<gene>
    <name evidence="7" type="ORF">NQ314_016253</name>
</gene>
<evidence type="ECO:0000313" key="7">
    <source>
        <dbReference type="EMBL" id="KAJ8930836.1"/>
    </source>
</evidence>
<dbReference type="EC" id="3.4.19.12" evidence="3"/>
<evidence type="ECO:0000313" key="8">
    <source>
        <dbReference type="Proteomes" id="UP001162156"/>
    </source>
</evidence>
<dbReference type="InterPro" id="IPR001394">
    <property type="entry name" value="Peptidase_C19_UCH"/>
</dbReference>
<dbReference type="InterPro" id="IPR036873">
    <property type="entry name" value="Rhodanese-like_dom_sf"/>
</dbReference>
<dbReference type="Gene3D" id="3.90.70.10">
    <property type="entry name" value="Cysteine proteinases"/>
    <property type="match status" value="1"/>
</dbReference>
<keyword evidence="8" id="KW-1185">Reference proteome</keyword>
<evidence type="ECO:0000256" key="1">
    <source>
        <dbReference type="ARBA" id="ARBA00000707"/>
    </source>
</evidence>
<dbReference type="Pfam" id="PF00443">
    <property type="entry name" value="UCH"/>
    <property type="match status" value="1"/>
</dbReference>
<comment type="caution">
    <text evidence="7">The sequence shown here is derived from an EMBL/GenBank/DDBJ whole genome shotgun (WGS) entry which is preliminary data.</text>
</comment>
<dbReference type="SUPFAM" id="SSF52821">
    <property type="entry name" value="Rhodanese/Cell cycle control phosphatase"/>
    <property type="match status" value="1"/>
</dbReference>
<dbReference type="AlphaFoldDB" id="A0AAV8WYY3"/>
<dbReference type="GO" id="GO:0004843">
    <property type="term" value="F:cysteine-type deubiquitinase activity"/>
    <property type="evidence" value="ECO:0007669"/>
    <property type="project" value="UniProtKB-EC"/>
</dbReference>
<accession>A0AAV8WYY3</accession>
<dbReference type="PROSITE" id="PS00973">
    <property type="entry name" value="USP_2"/>
    <property type="match status" value="1"/>
</dbReference>
<evidence type="ECO:0000256" key="3">
    <source>
        <dbReference type="ARBA" id="ARBA00012759"/>
    </source>
</evidence>
<dbReference type="InterPro" id="IPR018200">
    <property type="entry name" value="USP_CS"/>
</dbReference>
<sequence>MKGLGMEDKIVPLYISDNLQALNQLVKDKTIKDLKIDKFVFLIVIVTNSLLKQIFCRLPGVVHRLLTELLQFQNDQEKCYIFGKRYLNAMERLFRLTEDKSFVDVRYGSEYKKVQNMIRRFKKLGERVYLAPTQPEPQGTGDDKPTKVKSSIFDKTYISPVDLYNALMKKENMLIVDIRPATDFCESGIATDEGHLINIPEDILVPGLSANTLGQRLKDETKEIWDRRDSFDVIVLLDWDTDDFNYSGSKLERLRICIVEWDFNRIYHQDPVVLSGGFKEFLEWYPTEVSNSNAFLSQTNSEIDELLTLDEVTYPETGSAPGNMNLKVHTVTSFGDVQARVKRDFEDMEEFSLGPGARASRSEGQLPKDFYSSQEGISPYRSLSQESLPKEYFSIESITEPLPSAIIESEPHKEIIHEKDIEEVGKDDNKAQIESAIEDDRTLLLYKARALKPKVEKDEPSDEDPRRIIIKNLIEENKDLFKKPLPPPIDRSFKPHPTQHQGMVGDGYNGIRNLRNNCYMSAMLQCLKSLPLVKSMFVTSNSYVKHIHKHPVITLHFASVMKALWEGTFKRPKSHYPQMFFEKVYELNPVYNKGNHEDTFEFFIFLFNLLSEDSSFDMPRPKIMTEREKSWYAVLQGRSSYFIDLFYYQLRNTRVCWHCQKPNYVFDSDSSLMLPVPQNKERCNLEMLLREYLRENLVADYSCSDCKHSATIVNRKAIVLDPEILIIVLKRYVSNKDGTFRKNEIDIDFPTDHLEFGNSLYKLYAIPQHTGSMTVGHYYASVLLNDTTNTWVLFNDEKVTKYNCAITNVPGIKSSCVGFFYVRQCEIKPDCDI</sequence>
<feature type="region of interest" description="Disordered" evidence="4">
    <location>
        <begin position="352"/>
        <end position="375"/>
    </location>
</feature>
<dbReference type="CDD" id="cd02257">
    <property type="entry name" value="Peptidase_C19"/>
    <property type="match status" value="1"/>
</dbReference>
<dbReference type="SUPFAM" id="SSF54001">
    <property type="entry name" value="Cysteine proteinases"/>
    <property type="match status" value="1"/>
</dbReference>
<proteinExistence type="inferred from homology"/>
<organism evidence="7 8">
    <name type="scientific">Rhamnusium bicolor</name>
    <dbReference type="NCBI Taxonomy" id="1586634"/>
    <lineage>
        <taxon>Eukaryota</taxon>
        <taxon>Metazoa</taxon>
        <taxon>Ecdysozoa</taxon>
        <taxon>Arthropoda</taxon>
        <taxon>Hexapoda</taxon>
        <taxon>Insecta</taxon>
        <taxon>Pterygota</taxon>
        <taxon>Neoptera</taxon>
        <taxon>Endopterygota</taxon>
        <taxon>Coleoptera</taxon>
        <taxon>Polyphaga</taxon>
        <taxon>Cucujiformia</taxon>
        <taxon>Chrysomeloidea</taxon>
        <taxon>Cerambycidae</taxon>
        <taxon>Lepturinae</taxon>
        <taxon>Rhagiini</taxon>
        <taxon>Rhamnusium</taxon>
    </lineage>
</organism>
<protein>
    <recommendedName>
        <fullName evidence="3">ubiquitinyl hydrolase 1</fullName>
        <ecNumber evidence="3">3.4.19.12</ecNumber>
    </recommendedName>
</protein>
<feature type="domain" description="USP" evidence="6">
    <location>
        <begin position="509"/>
        <end position="824"/>
    </location>
</feature>
<dbReference type="EMBL" id="JANEYF010004530">
    <property type="protein sequence ID" value="KAJ8930836.1"/>
    <property type="molecule type" value="Genomic_DNA"/>
</dbReference>
<dbReference type="InterPro" id="IPR050185">
    <property type="entry name" value="Ub_carboxyl-term_hydrolase"/>
</dbReference>
<reference evidence="7" key="1">
    <citation type="journal article" date="2023" name="Insect Mol. Biol.">
        <title>Genome sequencing provides insights into the evolution of gene families encoding plant cell wall-degrading enzymes in longhorned beetles.</title>
        <authorList>
            <person name="Shin N.R."/>
            <person name="Okamura Y."/>
            <person name="Kirsch R."/>
            <person name="Pauchet Y."/>
        </authorList>
    </citation>
    <scope>NUCLEOTIDE SEQUENCE</scope>
    <source>
        <strain evidence="7">RBIC_L_NR</strain>
    </source>
</reference>
<comment type="similarity">
    <text evidence="2">Belongs to the peptidase C19 family.</text>
</comment>
<dbReference type="PROSITE" id="PS50235">
    <property type="entry name" value="USP_3"/>
    <property type="match status" value="1"/>
</dbReference>
<dbReference type="InterPro" id="IPR038765">
    <property type="entry name" value="Papain-like_cys_pep_sf"/>
</dbReference>
<comment type="catalytic activity">
    <reaction evidence="1">
        <text>Thiol-dependent hydrolysis of ester, thioester, amide, peptide and isopeptide bonds formed by the C-terminal Gly of ubiquitin (a 76-residue protein attached to proteins as an intracellular targeting signal).</text>
        <dbReference type="EC" id="3.4.19.12"/>
    </reaction>
</comment>
<dbReference type="Proteomes" id="UP001162156">
    <property type="component" value="Unassembled WGS sequence"/>
</dbReference>
<evidence type="ECO:0000256" key="4">
    <source>
        <dbReference type="SAM" id="MobiDB-lite"/>
    </source>
</evidence>
<evidence type="ECO:0000256" key="2">
    <source>
        <dbReference type="ARBA" id="ARBA00009085"/>
    </source>
</evidence>